<evidence type="ECO:0000256" key="10">
    <source>
        <dbReference type="RuleBase" id="RU000488"/>
    </source>
</evidence>
<keyword evidence="7" id="KW-0496">Mitochondrion</keyword>
<keyword evidence="6" id="KW-1133">Transmembrane helix</keyword>
<dbReference type="PANTHER" id="PTHR45624:SF4">
    <property type="entry name" value="CONGESTED-LIKE TRACHEA PROTEIN-RELATED"/>
    <property type="match status" value="1"/>
</dbReference>
<evidence type="ECO:0000256" key="6">
    <source>
        <dbReference type="ARBA" id="ARBA00022989"/>
    </source>
</evidence>
<reference evidence="11 12" key="1">
    <citation type="journal article" date="2016" name="Proc. Natl. Acad. Sci. U.S.A.">
        <title>Comparative genomics of biotechnologically important yeasts.</title>
        <authorList>
            <person name="Riley R."/>
            <person name="Haridas S."/>
            <person name="Wolfe K.H."/>
            <person name="Lopes M.R."/>
            <person name="Hittinger C.T."/>
            <person name="Goeker M."/>
            <person name="Salamov A.A."/>
            <person name="Wisecaver J.H."/>
            <person name="Long T.M."/>
            <person name="Calvey C.H."/>
            <person name="Aerts A.L."/>
            <person name="Barry K.W."/>
            <person name="Choi C."/>
            <person name="Clum A."/>
            <person name="Coughlan A.Y."/>
            <person name="Deshpande S."/>
            <person name="Douglass A.P."/>
            <person name="Hanson S.J."/>
            <person name="Klenk H.-P."/>
            <person name="LaButti K.M."/>
            <person name="Lapidus A."/>
            <person name="Lindquist E.A."/>
            <person name="Lipzen A.M."/>
            <person name="Meier-Kolthoff J.P."/>
            <person name="Ohm R.A."/>
            <person name="Otillar R.P."/>
            <person name="Pangilinan J.L."/>
            <person name="Peng Y."/>
            <person name="Rokas A."/>
            <person name="Rosa C.A."/>
            <person name="Scheuner C."/>
            <person name="Sibirny A.A."/>
            <person name="Slot J.C."/>
            <person name="Stielow J.B."/>
            <person name="Sun H."/>
            <person name="Kurtzman C.P."/>
            <person name="Blackwell M."/>
            <person name="Grigoriev I.V."/>
            <person name="Jeffries T.W."/>
        </authorList>
    </citation>
    <scope>NUCLEOTIDE SEQUENCE [LARGE SCALE GENOMIC DNA]</scope>
    <source>
        <strain evidence="12">ATCC 58044 / CBS 1984 / NCYC 433 / NRRL Y-366-8</strain>
    </source>
</reference>
<dbReference type="OrthoDB" id="14252at2759"/>
<dbReference type="EMBL" id="KV454208">
    <property type="protein sequence ID" value="ODQ61937.1"/>
    <property type="molecule type" value="Genomic_DNA"/>
</dbReference>
<evidence type="ECO:0000313" key="12">
    <source>
        <dbReference type="Proteomes" id="UP000094112"/>
    </source>
</evidence>
<dbReference type="InterPro" id="IPR023395">
    <property type="entry name" value="MCP_dom_sf"/>
</dbReference>
<comment type="subcellular location">
    <subcellularLocation>
        <location evidence="1">Mitochondrion membrane</location>
        <topology evidence="1">Multi-pass membrane protein</topology>
    </subcellularLocation>
</comment>
<dbReference type="GO" id="GO:0005743">
    <property type="term" value="C:mitochondrial inner membrane"/>
    <property type="evidence" value="ECO:0007669"/>
    <property type="project" value="EnsemblFungi"/>
</dbReference>
<dbReference type="GO" id="GO:0005476">
    <property type="term" value="F:carnitine:O-acyl-L-carnitine antiporter activity"/>
    <property type="evidence" value="ECO:0007669"/>
    <property type="project" value="EnsemblFungi"/>
</dbReference>
<dbReference type="SUPFAM" id="SSF103506">
    <property type="entry name" value="Mitochondrial carrier"/>
    <property type="match status" value="1"/>
</dbReference>
<dbReference type="GeneID" id="30203330"/>
<dbReference type="PROSITE" id="PS50920">
    <property type="entry name" value="SOLCAR"/>
    <property type="match status" value="3"/>
</dbReference>
<evidence type="ECO:0000256" key="3">
    <source>
        <dbReference type="ARBA" id="ARBA00022448"/>
    </source>
</evidence>
<proteinExistence type="inferred from homology"/>
<dbReference type="GO" id="GO:0006631">
    <property type="term" value="P:fatty acid metabolic process"/>
    <property type="evidence" value="ECO:0007669"/>
    <property type="project" value="EnsemblFungi"/>
</dbReference>
<dbReference type="Gene3D" id="1.50.40.10">
    <property type="entry name" value="Mitochondrial carrier domain"/>
    <property type="match status" value="2"/>
</dbReference>
<dbReference type="Pfam" id="PF00153">
    <property type="entry name" value="Mito_carr"/>
    <property type="match status" value="3"/>
</dbReference>
<evidence type="ECO:0000256" key="5">
    <source>
        <dbReference type="ARBA" id="ARBA00022737"/>
    </source>
</evidence>
<keyword evidence="3 10" id="KW-0813">Transport</keyword>
<feature type="repeat" description="Solcar" evidence="9">
    <location>
        <begin position="105"/>
        <end position="190"/>
    </location>
</feature>
<dbReference type="GO" id="GO:0006839">
    <property type="term" value="P:mitochondrial transport"/>
    <property type="evidence" value="ECO:0007669"/>
    <property type="project" value="TreeGrafter"/>
</dbReference>
<dbReference type="PANTHER" id="PTHR45624">
    <property type="entry name" value="MITOCHONDRIAL BASIC AMINO ACIDS TRANSPORTER-RELATED"/>
    <property type="match status" value="1"/>
</dbReference>
<evidence type="ECO:0000313" key="11">
    <source>
        <dbReference type="EMBL" id="ODQ61937.1"/>
    </source>
</evidence>
<dbReference type="RefSeq" id="XP_019041144.1">
    <property type="nucleotide sequence ID" value="XM_019186084.1"/>
</dbReference>
<name>A0A1E3PAP1_WICAA</name>
<keyword evidence="5" id="KW-0677">Repeat</keyword>
<keyword evidence="8 9" id="KW-0472">Membrane</keyword>
<dbReference type="InterPro" id="IPR018108">
    <property type="entry name" value="MCP_transmembrane"/>
</dbReference>
<feature type="repeat" description="Solcar" evidence="9">
    <location>
        <begin position="202"/>
        <end position="286"/>
    </location>
</feature>
<feature type="repeat" description="Solcar" evidence="9">
    <location>
        <begin position="10"/>
        <end position="92"/>
    </location>
</feature>
<evidence type="ECO:0008006" key="13">
    <source>
        <dbReference type="Google" id="ProtNLM"/>
    </source>
</evidence>
<dbReference type="Proteomes" id="UP000094112">
    <property type="component" value="Unassembled WGS sequence"/>
</dbReference>
<evidence type="ECO:0000256" key="1">
    <source>
        <dbReference type="ARBA" id="ARBA00004225"/>
    </source>
</evidence>
<accession>A0A1E3PAP1</accession>
<sequence>MAEEVDSLLVDNVKSIVAGGVGGVAAVVTGHPFDLVKVRLQSGQYPTMLTAVKSILKTSGPTGFYRGVVPPLVGVTPMFAVSFWGYDMGKNIVSSFSGGKPAAEFTNAQLSTAGFISAIPTTLVAAPMERTKIVLQTQDANASKSMISAVRRILATGGVRSLFKGSVATLARDGPGSAIYFATYEIAKKELSKLSGAKSDEMSLAAISTAGGLAGVGMWVVVFPIDTIKTRITSNVNESIGAKEAISSIYKKAGIKGFFPGIGPALLRSFPANAATFVGVELTHQFFKKYT</sequence>
<evidence type="ECO:0000256" key="7">
    <source>
        <dbReference type="ARBA" id="ARBA00023128"/>
    </source>
</evidence>
<keyword evidence="12" id="KW-1185">Reference proteome</keyword>
<evidence type="ECO:0000256" key="4">
    <source>
        <dbReference type="ARBA" id="ARBA00022692"/>
    </source>
</evidence>
<protein>
    <recommendedName>
        <fullName evidence="13">Mitochondrial carnitine carrier</fullName>
    </recommendedName>
</protein>
<evidence type="ECO:0000256" key="9">
    <source>
        <dbReference type="PROSITE-ProRule" id="PRU00282"/>
    </source>
</evidence>
<gene>
    <name evidence="11" type="ORF">WICANDRAFT_86977</name>
</gene>
<comment type="similarity">
    <text evidence="2 10">Belongs to the mitochondrial carrier (TC 2.A.29) family.</text>
</comment>
<dbReference type="AlphaFoldDB" id="A0A1E3PAP1"/>
<keyword evidence="4 9" id="KW-0812">Transmembrane</keyword>
<organism evidence="11 12">
    <name type="scientific">Wickerhamomyces anomalus (strain ATCC 58044 / CBS 1984 / NCYC 433 / NRRL Y-366-8)</name>
    <name type="common">Yeast</name>
    <name type="synonym">Hansenula anomala</name>
    <dbReference type="NCBI Taxonomy" id="683960"/>
    <lineage>
        <taxon>Eukaryota</taxon>
        <taxon>Fungi</taxon>
        <taxon>Dikarya</taxon>
        <taxon>Ascomycota</taxon>
        <taxon>Saccharomycotina</taxon>
        <taxon>Saccharomycetes</taxon>
        <taxon>Phaffomycetales</taxon>
        <taxon>Wickerhamomycetaceae</taxon>
        <taxon>Wickerhamomyces</taxon>
    </lineage>
</organism>
<evidence type="ECO:0000256" key="8">
    <source>
        <dbReference type="ARBA" id="ARBA00023136"/>
    </source>
</evidence>
<dbReference type="InterPro" id="IPR050567">
    <property type="entry name" value="Mitochondrial_Carrier"/>
</dbReference>
<dbReference type="STRING" id="683960.A0A1E3PAP1"/>
<evidence type="ECO:0000256" key="2">
    <source>
        <dbReference type="ARBA" id="ARBA00006375"/>
    </source>
</evidence>